<sequence length="219" mass="24247">MVYGTSGRSRSKSSTGSEKKNRNLFQPMEEEEDELLRSRGLKISSRCTRTIRTITCSSSSMNVREAVSTATAGGFGLDKTSLVKQVSEDHGRAAATTQQAHQEKSAVFLKAEQSGHSSRSMESLHRSFLTSSEKDVRRIVSVESLEAGRSYRRTASSEEEVERRRAGGGQRVVPGHLSLAPPVERKLTILSPGWEKRPKKPPQLPRLILPTPDQPEWMG</sequence>
<comment type="caution">
    <text evidence="2">The sequence shown here is derived from an EMBL/GenBank/DDBJ whole genome shotgun (WGS) entry which is preliminary data.</text>
</comment>
<accession>A0ABD0YNF1</accession>
<keyword evidence="3" id="KW-1185">Reference proteome</keyword>
<feature type="compositionally biased region" description="Low complexity" evidence="1">
    <location>
        <begin position="1"/>
        <end position="16"/>
    </location>
</feature>
<name>A0ABD0YNF1_9HEMI</name>
<dbReference type="Proteomes" id="UP001558652">
    <property type="component" value="Unassembled WGS sequence"/>
</dbReference>
<feature type="region of interest" description="Disordered" evidence="1">
    <location>
        <begin position="1"/>
        <end position="31"/>
    </location>
</feature>
<protein>
    <submittedName>
        <fullName evidence="2">Uncharacterized protein</fullName>
    </submittedName>
</protein>
<feature type="region of interest" description="Disordered" evidence="1">
    <location>
        <begin position="148"/>
        <end position="176"/>
    </location>
</feature>
<evidence type="ECO:0000313" key="2">
    <source>
        <dbReference type="EMBL" id="KAL1116750.1"/>
    </source>
</evidence>
<proteinExistence type="predicted"/>
<feature type="region of interest" description="Disordered" evidence="1">
    <location>
        <begin position="191"/>
        <end position="219"/>
    </location>
</feature>
<organism evidence="2 3">
    <name type="scientific">Ranatra chinensis</name>
    <dbReference type="NCBI Taxonomy" id="642074"/>
    <lineage>
        <taxon>Eukaryota</taxon>
        <taxon>Metazoa</taxon>
        <taxon>Ecdysozoa</taxon>
        <taxon>Arthropoda</taxon>
        <taxon>Hexapoda</taxon>
        <taxon>Insecta</taxon>
        <taxon>Pterygota</taxon>
        <taxon>Neoptera</taxon>
        <taxon>Paraneoptera</taxon>
        <taxon>Hemiptera</taxon>
        <taxon>Heteroptera</taxon>
        <taxon>Panheteroptera</taxon>
        <taxon>Nepomorpha</taxon>
        <taxon>Nepidae</taxon>
        <taxon>Ranatrinae</taxon>
        <taxon>Ranatra</taxon>
    </lineage>
</organism>
<evidence type="ECO:0000256" key="1">
    <source>
        <dbReference type="SAM" id="MobiDB-lite"/>
    </source>
</evidence>
<evidence type="ECO:0000313" key="3">
    <source>
        <dbReference type="Proteomes" id="UP001558652"/>
    </source>
</evidence>
<dbReference type="AlphaFoldDB" id="A0ABD0YNF1"/>
<reference evidence="2 3" key="1">
    <citation type="submission" date="2024-07" db="EMBL/GenBank/DDBJ databases">
        <title>Chromosome-level genome assembly of the water stick insect Ranatra chinensis (Heteroptera: Nepidae).</title>
        <authorList>
            <person name="Liu X."/>
        </authorList>
    </citation>
    <scope>NUCLEOTIDE SEQUENCE [LARGE SCALE GENOMIC DNA]</scope>
    <source>
        <strain evidence="2">Cailab_2021Rc</strain>
        <tissue evidence="2">Muscle</tissue>
    </source>
</reference>
<gene>
    <name evidence="2" type="ORF">AAG570_005222</name>
</gene>
<dbReference type="EMBL" id="JBFDAA010000017">
    <property type="protein sequence ID" value="KAL1116750.1"/>
    <property type="molecule type" value="Genomic_DNA"/>
</dbReference>